<dbReference type="GeneID" id="70237977"/>
<name>A0A9P8T1D6_9ASCO</name>
<evidence type="ECO:0000313" key="3">
    <source>
        <dbReference type="Proteomes" id="UP000769157"/>
    </source>
</evidence>
<evidence type="ECO:0000256" key="1">
    <source>
        <dbReference type="SAM" id="MobiDB-lite"/>
    </source>
</evidence>
<keyword evidence="3" id="KW-1185">Reference proteome</keyword>
<dbReference type="Proteomes" id="UP000769157">
    <property type="component" value="Unassembled WGS sequence"/>
</dbReference>
<dbReference type="RefSeq" id="XP_046058939.1">
    <property type="nucleotide sequence ID" value="XM_046207258.1"/>
</dbReference>
<accession>A0A9P8T1D6</accession>
<dbReference type="EMBL" id="JAEUBE010000414">
    <property type="protein sequence ID" value="KAH3661835.1"/>
    <property type="molecule type" value="Genomic_DNA"/>
</dbReference>
<dbReference type="AlphaFoldDB" id="A0A9P8T1D6"/>
<feature type="region of interest" description="Disordered" evidence="1">
    <location>
        <begin position="375"/>
        <end position="421"/>
    </location>
</feature>
<proteinExistence type="predicted"/>
<reference evidence="2" key="1">
    <citation type="journal article" date="2021" name="Open Biol.">
        <title>Shared evolutionary footprints suggest mitochondrial oxidative damage underlies multiple complex I losses in fungi.</title>
        <authorList>
            <person name="Schikora-Tamarit M.A."/>
            <person name="Marcet-Houben M."/>
            <person name="Nosek J."/>
            <person name="Gabaldon T."/>
        </authorList>
    </citation>
    <scope>NUCLEOTIDE SEQUENCE</scope>
    <source>
        <strain evidence="2">CBS6075</strain>
    </source>
</reference>
<organism evidence="2 3">
    <name type="scientific">Ogataea philodendri</name>
    <dbReference type="NCBI Taxonomy" id="1378263"/>
    <lineage>
        <taxon>Eukaryota</taxon>
        <taxon>Fungi</taxon>
        <taxon>Dikarya</taxon>
        <taxon>Ascomycota</taxon>
        <taxon>Saccharomycotina</taxon>
        <taxon>Pichiomycetes</taxon>
        <taxon>Pichiales</taxon>
        <taxon>Pichiaceae</taxon>
        <taxon>Ogataea</taxon>
    </lineage>
</organism>
<gene>
    <name evidence="2" type="ORF">OGAPHI_006013</name>
</gene>
<reference evidence="2" key="2">
    <citation type="submission" date="2021-01" db="EMBL/GenBank/DDBJ databases">
        <authorList>
            <person name="Schikora-Tamarit M.A."/>
        </authorList>
    </citation>
    <scope>NUCLEOTIDE SEQUENCE</scope>
    <source>
        <strain evidence="2">CBS6075</strain>
    </source>
</reference>
<feature type="compositionally biased region" description="Polar residues" evidence="1">
    <location>
        <begin position="398"/>
        <end position="415"/>
    </location>
</feature>
<evidence type="ECO:0000313" key="2">
    <source>
        <dbReference type="EMBL" id="KAH3661835.1"/>
    </source>
</evidence>
<sequence length="421" mass="46617">MSNKGKVQTWVTCNQGGWSQVGGLQWSLRTVLWLQLVQQNGVVLTVAHVAAEIGHSSVPVGCFEMIVEPSEQNLFRRKSQELFQSLVILQQSVQFWMELDIDLAQQTSSDNLPNQTQNQVFFSFNNIFRMDVDNHTSNGLGRVQHHVGILQHREVVQLLALLRDVQNSGVNCVWNRIVNQLGKNQSVCALVENLERIERKWQSVTNMGIASENGIDVSGELNPLFVVDCVCGTGLSCDNDLGSSTGSLVYKPARRRARRGHRAGRGSRTTRNRRLPDLLQLGMQLNIVVQLHMSRSINTHLLQCLSHVVVRTFALLRHRLDHMLTVHPSFIVQVDLAEIIDNVEDIFLFPTACPKTSSESPAWLPRDCPCPQIPSPSRIPRSLTPKALIPANPGPSETADSSGTPCSAATASASLQPVAPR</sequence>
<comment type="caution">
    <text evidence="2">The sequence shown here is derived from an EMBL/GenBank/DDBJ whole genome shotgun (WGS) entry which is preliminary data.</text>
</comment>
<protein>
    <submittedName>
        <fullName evidence="2">Uncharacterized protein</fullName>
    </submittedName>
</protein>